<comment type="similarity">
    <text evidence="3">Belongs to the HARBI1 family.</text>
</comment>
<evidence type="ECO:0000256" key="6">
    <source>
        <dbReference type="ARBA" id="ARBA00022801"/>
    </source>
</evidence>
<evidence type="ECO:0000313" key="9">
    <source>
        <dbReference type="Proteomes" id="UP001652620"/>
    </source>
</evidence>
<keyword evidence="7" id="KW-0539">Nucleus</keyword>
<comment type="subcellular location">
    <subcellularLocation>
        <location evidence="2">Nucleus</location>
    </subcellularLocation>
</comment>
<organism evidence="9 10">
    <name type="scientific">Bactrocera dorsalis</name>
    <name type="common">Oriental fruit fly</name>
    <name type="synonym">Dacus dorsalis</name>
    <dbReference type="NCBI Taxonomy" id="27457"/>
    <lineage>
        <taxon>Eukaryota</taxon>
        <taxon>Metazoa</taxon>
        <taxon>Ecdysozoa</taxon>
        <taxon>Arthropoda</taxon>
        <taxon>Hexapoda</taxon>
        <taxon>Insecta</taxon>
        <taxon>Pterygota</taxon>
        <taxon>Neoptera</taxon>
        <taxon>Endopterygota</taxon>
        <taxon>Diptera</taxon>
        <taxon>Brachycera</taxon>
        <taxon>Muscomorpha</taxon>
        <taxon>Tephritoidea</taxon>
        <taxon>Tephritidae</taxon>
        <taxon>Bactrocera</taxon>
        <taxon>Bactrocera</taxon>
    </lineage>
</organism>
<evidence type="ECO:0000256" key="7">
    <source>
        <dbReference type="ARBA" id="ARBA00023242"/>
    </source>
</evidence>
<dbReference type="Pfam" id="PF13359">
    <property type="entry name" value="DDE_Tnp_4"/>
    <property type="match status" value="1"/>
</dbReference>
<sequence>MSNALLNTSINNKITIEQKILEIGHTQMEADSVHSVVERALKNKDIYVPADYIGLCKGARKKPEPYDVTYLDHTFFKSFKNVSFFKTIRPGRGTASDIDEPRFKKITRVNWKTFDFILNLVKDDASFNQIRSCKQFPLKAQLAIVLYRLGSNGEGATLSKIAGLFGVSDGGIIQNLTDRIFKELLKHKDQYLFWPNSDERKKLVSETWGELPNCVGYVDGTEIPLAEKPSQDSEAYFSRKHQYSVKVQAVCDHSLQIRHLVLGYPGSVHDARIFSNCELSNDADVFLEGAEWIAGDSAYKLSSTVITPF</sequence>
<dbReference type="InterPro" id="IPR045249">
    <property type="entry name" value="HARBI1-like"/>
</dbReference>
<dbReference type="InterPro" id="IPR027806">
    <property type="entry name" value="HARBI1_dom"/>
</dbReference>
<dbReference type="RefSeq" id="XP_049308660.1">
    <property type="nucleotide sequence ID" value="XM_049452703.1"/>
</dbReference>
<protein>
    <submittedName>
        <fullName evidence="10">Uncharacterized protein LOC125777617</fullName>
    </submittedName>
</protein>
<gene>
    <name evidence="10" type="primary">LOC125777617</name>
</gene>
<name>A0ABM3JHG2_BACDO</name>
<dbReference type="GeneID" id="125777617"/>
<dbReference type="PANTHER" id="PTHR22930">
    <property type="match status" value="1"/>
</dbReference>
<keyword evidence="6" id="KW-0378">Hydrolase</keyword>
<comment type="cofactor">
    <cofactor evidence="1">
        <name>a divalent metal cation</name>
        <dbReference type="ChEBI" id="CHEBI:60240"/>
    </cofactor>
</comment>
<reference evidence="10" key="1">
    <citation type="submission" date="2025-08" db="UniProtKB">
        <authorList>
            <consortium name="RefSeq"/>
        </authorList>
    </citation>
    <scope>IDENTIFICATION</scope>
    <source>
        <tissue evidence="10">Adult</tissue>
    </source>
</reference>
<evidence type="ECO:0000259" key="8">
    <source>
        <dbReference type="Pfam" id="PF13359"/>
    </source>
</evidence>
<dbReference type="Proteomes" id="UP001652620">
    <property type="component" value="Chromosome 3"/>
</dbReference>
<evidence type="ECO:0000256" key="1">
    <source>
        <dbReference type="ARBA" id="ARBA00001968"/>
    </source>
</evidence>
<evidence type="ECO:0000256" key="2">
    <source>
        <dbReference type="ARBA" id="ARBA00004123"/>
    </source>
</evidence>
<evidence type="ECO:0000313" key="10">
    <source>
        <dbReference type="RefSeq" id="XP_049308660.1"/>
    </source>
</evidence>
<keyword evidence="5" id="KW-0479">Metal-binding</keyword>
<evidence type="ECO:0000256" key="3">
    <source>
        <dbReference type="ARBA" id="ARBA00006958"/>
    </source>
</evidence>
<accession>A0ABM3JHG2</accession>
<dbReference type="PANTHER" id="PTHR22930:SF85">
    <property type="entry name" value="GH03217P-RELATED"/>
    <property type="match status" value="1"/>
</dbReference>
<feature type="domain" description="DDE Tnp4" evidence="8">
    <location>
        <begin position="218"/>
        <end position="309"/>
    </location>
</feature>
<keyword evidence="4" id="KW-0540">Nuclease</keyword>
<proteinExistence type="inferred from homology"/>
<evidence type="ECO:0000256" key="4">
    <source>
        <dbReference type="ARBA" id="ARBA00022722"/>
    </source>
</evidence>
<evidence type="ECO:0000256" key="5">
    <source>
        <dbReference type="ARBA" id="ARBA00022723"/>
    </source>
</evidence>
<keyword evidence="9" id="KW-1185">Reference proteome</keyword>